<feature type="compositionally biased region" description="Basic and acidic residues" evidence="10">
    <location>
        <begin position="316"/>
        <end position="328"/>
    </location>
</feature>
<dbReference type="InterPro" id="IPR040039">
    <property type="entry name" value="PIGX"/>
</dbReference>
<protein>
    <submittedName>
        <fullName evidence="12">Uncharacterized protein</fullName>
    </submittedName>
</protein>
<dbReference type="EMBL" id="FN649751">
    <property type="protein sequence ID" value="CBJ29370.1"/>
    <property type="molecule type" value="Genomic_DNA"/>
</dbReference>
<evidence type="ECO:0000256" key="11">
    <source>
        <dbReference type="SAM" id="Phobius"/>
    </source>
</evidence>
<comment type="pathway">
    <text evidence="2">Glycolipid biosynthesis; glycosylphosphatidylinositol-anchor biosynthesis.</text>
</comment>
<dbReference type="InterPro" id="IPR013233">
    <property type="entry name" value="PIG-X/PBN1"/>
</dbReference>
<organism evidence="12 13">
    <name type="scientific">Ectocarpus siliculosus</name>
    <name type="common">Brown alga</name>
    <name type="synonym">Conferva siliculosa</name>
    <dbReference type="NCBI Taxonomy" id="2880"/>
    <lineage>
        <taxon>Eukaryota</taxon>
        <taxon>Sar</taxon>
        <taxon>Stramenopiles</taxon>
        <taxon>Ochrophyta</taxon>
        <taxon>PX clade</taxon>
        <taxon>Phaeophyceae</taxon>
        <taxon>Ectocarpales</taxon>
        <taxon>Ectocarpaceae</taxon>
        <taxon>Ectocarpus</taxon>
    </lineage>
</organism>
<evidence type="ECO:0000256" key="3">
    <source>
        <dbReference type="ARBA" id="ARBA00010345"/>
    </source>
</evidence>
<reference evidence="12 13" key="1">
    <citation type="journal article" date="2010" name="Nature">
        <title>The Ectocarpus genome and the independent evolution of multicellularity in brown algae.</title>
        <authorList>
            <person name="Cock J.M."/>
            <person name="Sterck L."/>
            <person name="Rouze P."/>
            <person name="Scornet D."/>
            <person name="Allen A.E."/>
            <person name="Amoutzias G."/>
            <person name="Anthouard V."/>
            <person name="Artiguenave F."/>
            <person name="Aury J.M."/>
            <person name="Badger J.H."/>
            <person name="Beszteri B."/>
            <person name="Billiau K."/>
            <person name="Bonnet E."/>
            <person name="Bothwell J.H."/>
            <person name="Bowler C."/>
            <person name="Boyen C."/>
            <person name="Brownlee C."/>
            <person name="Carrano C.J."/>
            <person name="Charrier B."/>
            <person name="Cho G.Y."/>
            <person name="Coelho S.M."/>
            <person name="Collen J."/>
            <person name="Corre E."/>
            <person name="Da Silva C."/>
            <person name="Delage L."/>
            <person name="Delaroque N."/>
            <person name="Dittami S.M."/>
            <person name="Doulbeau S."/>
            <person name="Elias M."/>
            <person name="Farnham G."/>
            <person name="Gachon C.M."/>
            <person name="Gschloessl B."/>
            <person name="Heesch S."/>
            <person name="Jabbari K."/>
            <person name="Jubin C."/>
            <person name="Kawai H."/>
            <person name="Kimura K."/>
            <person name="Kloareg B."/>
            <person name="Kupper F.C."/>
            <person name="Lang D."/>
            <person name="Le Bail A."/>
            <person name="Leblanc C."/>
            <person name="Lerouge P."/>
            <person name="Lohr M."/>
            <person name="Lopez P.J."/>
            <person name="Martens C."/>
            <person name="Maumus F."/>
            <person name="Michel G."/>
            <person name="Miranda-Saavedra D."/>
            <person name="Morales J."/>
            <person name="Moreau H."/>
            <person name="Motomura T."/>
            <person name="Nagasato C."/>
            <person name="Napoli C.A."/>
            <person name="Nelson D.R."/>
            <person name="Nyvall-Collen P."/>
            <person name="Peters A.F."/>
            <person name="Pommier C."/>
            <person name="Potin P."/>
            <person name="Poulain J."/>
            <person name="Quesneville H."/>
            <person name="Read B."/>
            <person name="Rensing S.A."/>
            <person name="Ritter A."/>
            <person name="Rousvoal S."/>
            <person name="Samanta M."/>
            <person name="Samson G."/>
            <person name="Schroeder D.C."/>
            <person name="Segurens B."/>
            <person name="Strittmatter M."/>
            <person name="Tonon T."/>
            <person name="Tregear J.W."/>
            <person name="Valentin K."/>
            <person name="von Dassow P."/>
            <person name="Yamagishi T."/>
            <person name="Van de Peer Y."/>
            <person name="Wincker P."/>
        </authorList>
    </citation>
    <scope>NUCLEOTIDE SEQUENCE [LARGE SCALE GENOMIC DNA]</scope>
    <source>
        <strain evidence="13">Ec32 / CCAP1310/4</strain>
    </source>
</reference>
<dbReference type="UniPathway" id="UPA00196"/>
<evidence type="ECO:0000256" key="5">
    <source>
        <dbReference type="ARBA" id="ARBA00022692"/>
    </source>
</evidence>
<keyword evidence="7 11" id="KW-1133">Transmembrane helix</keyword>
<dbReference type="InParanoid" id="D7FKG8"/>
<keyword evidence="5 11" id="KW-0812">Transmembrane</keyword>
<proteinExistence type="inferred from homology"/>
<keyword evidence="8 11" id="KW-0472">Membrane</keyword>
<dbReference type="GO" id="GO:0005789">
    <property type="term" value="C:endoplasmic reticulum membrane"/>
    <property type="evidence" value="ECO:0007669"/>
    <property type="project" value="UniProtKB-SubCell"/>
</dbReference>
<evidence type="ECO:0000256" key="10">
    <source>
        <dbReference type="SAM" id="MobiDB-lite"/>
    </source>
</evidence>
<name>D7FKG8_ECTSI</name>
<accession>D7FKG8</accession>
<dbReference type="AlphaFoldDB" id="D7FKG8"/>
<evidence type="ECO:0000256" key="4">
    <source>
        <dbReference type="ARBA" id="ARBA00022502"/>
    </source>
</evidence>
<dbReference type="EMBL" id="FN648026">
    <property type="protein sequence ID" value="CBJ29370.1"/>
    <property type="molecule type" value="Genomic_DNA"/>
</dbReference>
<sequence>MVSDLPPYANSKTTVRYDGDVQDARQVDGKIWFAVDGQAILTREQQTRGISKLRPAPGTTAHTMASAHVIVGGPQLSSSYDADPAGGGTASGLLSPESALLIKAAQVSQTFAAVTALPPGIHVMCYVPPSTDDADEKPAAGDAGGKPAATAGDWSALWRDIRFSTGEAEEGKRLAWQAPCLSLLGDATSFLASAAISSLTDSTPRGGWALVPCASSSNLVCELASGGAKGDGGKVAWLHLAEDAQASGTGVAVADSLLLTSDGNQELSYASVSARSLGDAEVEVVSEAHRVLPGGVLSGYDLSVAPPNNALIGNDKSSDGEPDRGRPKNVDEAAVFVDHSTAPVDVVGQRWRGDVAVVGLPGGGLHRHVRVKFDARCTGNACEGLSERGESQDSDASEWCEVLLAQHVPQGAYIDVDEVKARHDFDVLSSPPVGRRVGVETFEGGPIDVELPSSVSGQHLVNFNLWVDMSERDRGREGEARSIQADLTLPVHLRYPDPGCERRGEECEGYAWVEVPPPLASIRCGSAGNMGQFFPVLPARPPVGVALRVPRGIAWHRDLVMMGTTGAAALGCLYTIYTLLVVVPTGKARGSDRKSR</sequence>
<evidence type="ECO:0000256" key="8">
    <source>
        <dbReference type="ARBA" id="ARBA00023136"/>
    </source>
</evidence>
<feature type="transmembrane region" description="Helical" evidence="11">
    <location>
        <begin position="559"/>
        <end position="583"/>
    </location>
</feature>
<gene>
    <name evidence="12" type="ORF">Esi_0144_0028</name>
</gene>
<comment type="similarity">
    <text evidence="3">Belongs to the PIGX family.</text>
</comment>
<evidence type="ECO:0000256" key="9">
    <source>
        <dbReference type="ARBA" id="ARBA00023180"/>
    </source>
</evidence>
<feature type="region of interest" description="Disordered" evidence="10">
    <location>
        <begin position="308"/>
        <end position="328"/>
    </location>
</feature>
<evidence type="ECO:0000256" key="6">
    <source>
        <dbReference type="ARBA" id="ARBA00022824"/>
    </source>
</evidence>
<keyword evidence="9" id="KW-0325">Glycoprotein</keyword>
<dbReference type="GO" id="GO:0006506">
    <property type="term" value="P:GPI anchor biosynthetic process"/>
    <property type="evidence" value="ECO:0007669"/>
    <property type="project" value="UniProtKB-UniPathway"/>
</dbReference>
<evidence type="ECO:0000256" key="2">
    <source>
        <dbReference type="ARBA" id="ARBA00004687"/>
    </source>
</evidence>
<dbReference type="PANTHER" id="PTHR28650">
    <property type="entry name" value="PHOSPHATIDYLINOSITOL-GLYCAN BIOSYNTHESIS CLASS X PROTEIN"/>
    <property type="match status" value="1"/>
</dbReference>
<dbReference type="PANTHER" id="PTHR28650:SF1">
    <property type="entry name" value="PHOSPHATIDYLINOSITOL-GLYCAN BIOSYNTHESIS CLASS X PROTEIN"/>
    <property type="match status" value="1"/>
</dbReference>
<evidence type="ECO:0000256" key="1">
    <source>
        <dbReference type="ARBA" id="ARBA00004389"/>
    </source>
</evidence>
<dbReference type="OrthoDB" id="5546453at2759"/>
<evidence type="ECO:0000256" key="7">
    <source>
        <dbReference type="ARBA" id="ARBA00022989"/>
    </source>
</evidence>
<dbReference type="Pfam" id="PF08320">
    <property type="entry name" value="PIG-X"/>
    <property type="match status" value="1"/>
</dbReference>
<comment type="subcellular location">
    <subcellularLocation>
        <location evidence="1">Endoplasmic reticulum membrane</location>
        <topology evidence="1">Single-pass membrane protein</topology>
    </subcellularLocation>
</comment>
<evidence type="ECO:0000313" key="12">
    <source>
        <dbReference type="EMBL" id="CBJ29370.1"/>
    </source>
</evidence>
<keyword evidence="6" id="KW-0256">Endoplasmic reticulum</keyword>
<keyword evidence="13" id="KW-1185">Reference proteome</keyword>
<keyword evidence="4" id="KW-0337">GPI-anchor biosynthesis</keyword>
<evidence type="ECO:0000313" key="13">
    <source>
        <dbReference type="Proteomes" id="UP000002630"/>
    </source>
</evidence>
<dbReference type="Proteomes" id="UP000002630">
    <property type="component" value="Linkage Group LG26"/>
</dbReference>